<protein>
    <submittedName>
        <fullName evidence="2">Membrane associated protein</fullName>
    </submittedName>
</protein>
<feature type="transmembrane region" description="Helical" evidence="1">
    <location>
        <begin position="110"/>
        <end position="129"/>
    </location>
</feature>
<sequence>MKKHNEASTDADVKLAAASNAIADERKHDLDGTTAKTVAQLNKANAKVTKLREERIADPDTLGDKVFRMAFPAVVGLVGGKIFSSVWNLVTAKIHPSPDDDEQDRQQGLIMSMLFAAASAAFGTLLTSVSTKGVQKIIAGMQARRRR</sequence>
<evidence type="ECO:0000313" key="2">
    <source>
        <dbReference type="EMBL" id="PAU68834.1"/>
    </source>
</evidence>
<keyword evidence="3" id="KW-1185">Reference proteome</keyword>
<organism evidence="2 3">
    <name type="scientific">Bifidobacterium criceti</name>
    <dbReference type="NCBI Taxonomy" id="1960969"/>
    <lineage>
        <taxon>Bacteria</taxon>
        <taxon>Bacillati</taxon>
        <taxon>Actinomycetota</taxon>
        <taxon>Actinomycetes</taxon>
        <taxon>Bifidobacteriales</taxon>
        <taxon>Bifidobacteriaceae</taxon>
        <taxon>Bifidobacterium</taxon>
    </lineage>
</organism>
<keyword evidence="1" id="KW-0812">Transmembrane</keyword>
<evidence type="ECO:0000256" key="1">
    <source>
        <dbReference type="SAM" id="Phobius"/>
    </source>
</evidence>
<evidence type="ECO:0000313" key="3">
    <source>
        <dbReference type="Proteomes" id="UP000218399"/>
    </source>
</evidence>
<dbReference type="Pfam" id="PF14019">
    <property type="entry name" value="DUF4235"/>
    <property type="match status" value="1"/>
</dbReference>
<feature type="transmembrane region" description="Helical" evidence="1">
    <location>
        <begin position="69"/>
        <end position="90"/>
    </location>
</feature>
<dbReference type="Proteomes" id="UP000218399">
    <property type="component" value="Unassembled WGS sequence"/>
</dbReference>
<reference evidence="2 3" key="1">
    <citation type="journal article" date="2017" name="ISME J.">
        <title>Unveiling bifidobacterial biogeography across the mammalian branch of the tree of life.</title>
        <authorList>
            <person name="Milani C."/>
            <person name="Mangifesta M."/>
            <person name="Mancabelli L."/>
            <person name="Lugli G.A."/>
            <person name="James K."/>
            <person name="Duranti S."/>
            <person name="Turroni F."/>
            <person name="Ferrario C."/>
            <person name="Ossiprandi M.C."/>
            <person name="van Sinderen D."/>
            <person name="Ventura M."/>
        </authorList>
    </citation>
    <scope>NUCLEOTIDE SEQUENCE [LARGE SCALE GENOMIC DNA]</scope>
    <source>
        <strain evidence="3">Ham19E</strain>
    </source>
</reference>
<dbReference type="EMBL" id="MVOH01000003">
    <property type="protein sequence ID" value="PAU68834.1"/>
    <property type="molecule type" value="Genomic_DNA"/>
</dbReference>
<dbReference type="AlphaFoldDB" id="A0A2A2EHW5"/>
<dbReference type="InterPro" id="IPR025329">
    <property type="entry name" value="DUF4235"/>
</dbReference>
<keyword evidence="1" id="KW-1133">Transmembrane helix</keyword>
<comment type="caution">
    <text evidence="2">The sequence shown here is derived from an EMBL/GenBank/DDBJ whole genome shotgun (WGS) entry which is preliminary data.</text>
</comment>
<accession>A0A2A2EHW5</accession>
<proteinExistence type="predicted"/>
<dbReference type="OrthoDB" id="3240197at2"/>
<dbReference type="RefSeq" id="WP_095614332.1">
    <property type="nucleotide sequence ID" value="NZ_MVOH01000003.1"/>
</dbReference>
<name>A0A2A2EHW5_9BIFI</name>
<gene>
    <name evidence="2" type="ORF">B1526_0261</name>
</gene>
<keyword evidence="1" id="KW-0472">Membrane</keyword>